<comment type="caution">
    <text evidence="2">The sequence shown here is derived from an EMBL/GenBank/DDBJ whole genome shotgun (WGS) entry which is preliminary data.</text>
</comment>
<evidence type="ECO:0000256" key="1">
    <source>
        <dbReference type="SAM" id="Phobius"/>
    </source>
</evidence>
<dbReference type="Proteomes" id="UP000244225">
    <property type="component" value="Unassembled WGS sequence"/>
</dbReference>
<organism evidence="2 3">
    <name type="scientific">Pontibacter mucosus</name>
    <dbReference type="NCBI Taxonomy" id="1649266"/>
    <lineage>
        <taxon>Bacteria</taxon>
        <taxon>Pseudomonadati</taxon>
        <taxon>Bacteroidota</taxon>
        <taxon>Cytophagia</taxon>
        <taxon>Cytophagales</taxon>
        <taxon>Hymenobacteraceae</taxon>
        <taxon>Pontibacter</taxon>
    </lineage>
</organism>
<dbReference type="AlphaFoldDB" id="A0A2T5YI63"/>
<feature type="transmembrane region" description="Helical" evidence="1">
    <location>
        <begin position="26"/>
        <end position="43"/>
    </location>
</feature>
<reference evidence="2 3" key="1">
    <citation type="submission" date="2018-04" db="EMBL/GenBank/DDBJ databases">
        <title>Genomic Encyclopedia of Archaeal and Bacterial Type Strains, Phase II (KMG-II): from individual species to whole genera.</title>
        <authorList>
            <person name="Goeker M."/>
        </authorList>
    </citation>
    <scope>NUCLEOTIDE SEQUENCE [LARGE SCALE GENOMIC DNA]</scope>
    <source>
        <strain evidence="2 3">DSM 100162</strain>
    </source>
</reference>
<dbReference type="EMBL" id="QBKI01000005">
    <property type="protein sequence ID" value="PTX19001.1"/>
    <property type="molecule type" value="Genomic_DNA"/>
</dbReference>
<keyword evidence="1" id="KW-0472">Membrane</keyword>
<name>A0A2T5YI63_9BACT</name>
<accession>A0A2T5YI63</accession>
<keyword evidence="1" id="KW-1133">Transmembrane helix</keyword>
<evidence type="ECO:0000313" key="2">
    <source>
        <dbReference type="EMBL" id="PTX19001.1"/>
    </source>
</evidence>
<keyword evidence="3" id="KW-1185">Reference proteome</keyword>
<evidence type="ECO:0000313" key="3">
    <source>
        <dbReference type="Proteomes" id="UP000244225"/>
    </source>
</evidence>
<gene>
    <name evidence="2" type="ORF">C8N40_105295</name>
</gene>
<keyword evidence="1" id="KW-0812">Transmembrane</keyword>
<dbReference type="RefSeq" id="WP_108212028.1">
    <property type="nucleotide sequence ID" value="NZ_QBKI01000005.1"/>
</dbReference>
<protein>
    <submittedName>
        <fullName evidence="2">Uncharacterized protein</fullName>
    </submittedName>
</protein>
<proteinExistence type="predicted"/>
<dbReference type="OrthoDB" id="852180at2"/>
<sequence>MEKKYQDLEIDEDLELERRTWTVQRISWVVLLLIILAALLGFTGRGGLLDVGKGVAANSSHSVDLEYERFLRQGVTREIKVSLRQETTSILFSNGFYETQRIEQVVPEPQKEEVGSEGITYTFHGVKSPSLIIFYVTPLKAGSLNYTVTGSDKEPVSVTQFVYP</sequence>